<proteinExistence type="inferred from homology"/>
<dbReference type="PANTHER" id="PTHR30605:SF0">
    <property type="entry name" value="ANHYDRO-N-ACETYLMURAMIC ACID KINASE"/>
    <property type="match status" value="1"/>
</dbReference>
<comment type="pathway">
    <text evidence="1">Amino-sugar metabolism; 1,6-anhydro-N-acetylmuramate degradation.</text>
</comment>
<keyword evidence="3" id="KW-1185">Reference proteome</keyword>
<sequence>MRYLGLMSGTSLDSVDAVVVEYNGRDLDLIASHSEPFPSDLRHRTLALMHPGDDEIERLGRLDLELAELFARAANNLIDATSLERSSIRAIGSHGQTVRHRPDAGFTLQIGDPNLIAERTGITLVADFRRRDMAAGGQGAPLVPAYHRALFHDAGVDRIIANIGGMANVTLLRADSSHPVTGYDTGPGNVLLDSWIGRHRQLEYDRDGAWAASGQILPTLLERLLDLPFFDAPAPKSTGREQFNPNWLDACIRDADCGQAQPADVQATLLELTARSLSREIGASLDAGGEIYLCGGGSHNKYLLQRLQALLEPYEVRTTAALGQDPDWVEACAFAWLAARTLEGQSGNLPAVTGARGERILGAIYQP</sequence>
<protein>
    <recommendedName>
        <fullName evidence="1">Anhydro-N-acetylmuramic acid kinase</fullName>
        <ecNumber evidence="1">2.7.1.170</ecNumber>
    </recommendedName>
    <alternativeName>
        <fullName evidence="1">AnhMurNAc kinase</fullName>
    </alternativeName>
</protein>
<dbReference type="RefSeq" id="WP_229722063.1">
    <property type="nucleotide sequence ID" value="NZ_BMLT01000018.1"/>
</dbReference>
<dbReference type="Pfam" id="PF03702">
    <property type="entry name" value="AnmK"/>
    <property type="match status" value="1"/>
</dbReference>
<evidence type="ECO:0000313" key="3">
    <source>
        <dbReference type="Proteomes" id="UP000599578"/>
    </source>
</evidence>
<dbReference type="GO" id="GO:0005524">
    <property type="term" value="F:ATP binding"/>
    <property type="evidence" value="ECO:0007669"/>
    <property type="project" value="UniProtKB-UniRule"/>
</dbReference>
<comment type="pathway">
    <text evidence="1">Cell wall biogenesis; peptidoglycan recycling.</text>
</comment>
<accession>A0A917ZQ80</accession>
<reference evidence="2 3" key="1">
    <citation type="journal article" date="2014" name="Int. J. Syst. Evol. Microbiol.">
        <title>Complete genome sequence of Corynebacterium casei LMG S-19264T (=DSM 44701T), isolated from a smear-ripened cheese.</title>
        <authorList>
            <consortium name="US DOE Joint Genome Institute (JGI-PGF)"/>
            <person name="Walter F."/>
            <person name="Albersmeier A."/>
            <person name="Kalinowski J."/>
            <person name="Ruckert C."/>
        </authorList>
    </citation>
    <scope>NUCLEOTIDE SEQUENCE [LARGE SCALE GENOMIC DNA]</scope>
    <source>
        <strain evidence="2 3">CGMCC 1.7286</strain>
    </source>
</reference>
<dbReference type="Proteomes" id="UP000599578">
    <property type="component" value="Unassembled WGS sequence"/>
</dbReference>
<comment type="caution">
    <text evidence="2">The sequence shown here is derived from an EMBL/GenBank/DDBJ whole genome shotgun (WGS) entry which is preliminary data.</text>
</comment>
<dbReference type="CDD" id="cd24050">
    <property type="entry name" value="ASKHA_NBD_ANMK"/>
    <property type="match status" value="1"/>
</dbReference>
<feature type="binding site" evidence="1">
    <location>
        <begin position="9"/>
        <end position="16"/>
    </location>
    <ligand>
        <name>ATP</name>
        <dbReference type="ChEBI" id="CHEBI:30616"/>
    </ligand>
</feature>
<dbReference type="GO" id="GO:0016301">
    <property type="term" value="F:kinase activity"/>
    <property type="evidence" value="ECO:0007669"/>
    <property type="project" value="UniProtKB-KW"/>
</dbReference>
<comment type="catalytic activity">
    <reaction evidence="1">
        <text>1,6-anhydro-N-acetyl-beta-muramate + ATP + H2O = N-acetyl-D-muramate 6-phosphate + ADP + H(+)</text>
        <dbReference type="Rhea" id="RHEA:24952"/>
        <dbReference type="ChEBI" id="CHEBI:15377"/>
        <dbReference type="ChEBI" id="CHEBI:15378"/>
        <dbReference type="ChEBI" id="CHEBI:30616"/>
        <dbReference type="ChEBI" id="CHEBI:58690"/>
        <dbReference type="ChEBI" id="CHEBI:58722"/>
        <dbReference type="ChEBI" id="CHEBI:456216"/>
        <dbReference type="EC" id="2.7.1.170"/>
    </reaction>
</comment>
<keyword evidence="1 2" id="KW-0418">Kinase</keyword>
<dbReference type="EMBL" id="BMLT01000018">
    <property type="protein sequence ID" value="GGO88518.1"/>
    <property type="molecule type" value="Genomic_DNA"/>
</dbReference>
<gene>
    <name evidence="1 2" type="primary">anmK</name>
    <name evidence="2" type="ORF">GCM10011348_44150</name>
</gene>
<dbReference type="EC" id="2.7.1.170" evidence="1"/>
<dbReference type="InterPro" id="IPR005338">
    <property type="entry name" value="Anhydro_N_Ac-Mur_kinase"/>
</dbReference>
<comment type="similarity">
    <text evidence="1">Belongs to the anhydro-N-acetylmuramic acid kinase family.</text>
</comment>
<dbReference type="AlphaFoldDB" id="A0A917ZQ80"/>
<dbReference type="PANTHER" id="PTHR30605">
    <property type="entry name" value="ANHYDRO-N-ACETYLMURAMIC ACID KINASE"/>
    <property type="match status" value="1"/>
</dbReference>
<keyword evidence="1" id="KW-0808">Transferase</keyword>
<dbReference type="GO" id="GO:0016773">
    <property type="term" value="F:phosphotransferase activity, alcohol group as acceptor"/>
    <property type="evidence" value="ECO:0007669"/>
    <property type="project" value="UniProtKB-UniRule"/>
</dbReference>
<dbReference type="Gene3D" id="3.30.420.40">
    <property type="match status" value="2"/>
</dbReference>
<dbReference type="HAMAP" id="MF_01270">
    <property type="entry name" value="AnhMurNAc_kinase"/>
    <property type="match status" value="1"/>
</dbReference>
<dbReference type="SUPFAM" id="SSF53067">
    <property type="entry name" value="Actin-like ATPase domain"/>
    <property type="match status" value="1"/>
</dbReference>
<evidence type="ECO:0000313" key="2">
    <source>
        <dbReference type="EMBL" id="GGO88518.1"/>
    </source>
</evidence>
<keyword evidence="1" id="KW-0119">Carbohydrate metabolism</keyword>
<name>A0A917ZQ80_9GAMM</name>
<dbReference type="GO" id="GO:0009254">
    <property type="term" value="P:peptidoglycan turnover"/>
    <property type="evidence" value="ECO:0007669"/>
    <property type="project" value="UniProtKB-UniRule"/>
</dbReference>
<keyword evidence="1" id="KW-0547">Nucleotide-binding</keyword>
<dbReference type="GO" id="GO:0097175">
    <property type="term" value="P:1,6-anhydro-N-acetyl-beta-muramic acid catabolic process"/>
    <property type="evidence" value="ECO:0007669"/>
    <property type="project" value="UniProtKB-UniRule"/>
</dbReference>
<dbReference type="NCBIfam" id="NF007148">
    <property type="entry name" value="PRK09585.3-2"/>
    <property type="match status" value="1"/>
</dbReference>
<organism evidence="2 3">
    <name type="scientific">Marinobacterium nitratireducens</name>
    <dbReference type="NCBI Taxonomy" id="518897"/>
    <lineage>
        <taxon>Bacteria</taxon>
        <taxon>Pseudomonadati</taxon>
        <taxon>Pseudomonadota</taxon>
        <taxon>Gammaproteobacteria</taxon>
        <taxon>Oceanospirillales</taxon>
        <taxon>Oceanospirillaceae</taxon>
        <taxon>Marinobacterium</taxon>
    </lineage>
</organism>
<dbReference type="NCBIfam" id="NF007139">
    <property type="entry name" value="PRK09585.1-3"/>
    <property type="match status" value="1"/>
</dbReference>
<evidence type="ECO:0000256" key="1">
    <source>
        <dbReference type="HAMAP-Rule" id="MF_01270"/>
    </source>
</evidence>
<keyword evidence="1" id="KW-0067">ATP-binding</keyword>
<dbReference type="GO" id="GO:0006040">
    <property type="term" value="P:amino sugar metabolic process"/>
    <property type="evidence" value="ECO:0007669"/>
    <property type="project" value="InterPro"/>
</dbReference>
<comment type="function">
    <text evidence="1">Catalyzes the specific phosphorylation of 1,6-anhydro-N-acetylmuramic acid (anhMurNAc) with the simultaneous cleavage of the 1,6-anhydro ring, generating MurNAc-6-P. Is required for the utilization of anhMurNAc either imported from the medium or derived from its own cell wall murein, and thus plays a role in cell wall recycling.</text>
</comment>
<dbReference type="InterPro" id="IPR043129">
    <property type="entry name" value="ATPase_NBD"/>
</dbReference>